<dbReference type="AlphaFoldDB" id="A0A8H3F934"/>
<evidence type="ECO:0000313" key="3">
    <source>
        <dbReference type="Proteomes" id="UP000664534"/>
    </source>
</evidence>
<gene>
    <name evidence="2" type="ORF">IMSHALPRED_004586</name>
</gene>
<keyword evidence="1" id="KW-0732">Signal</keyword>
<evidence type="ECO:0000313" key="2">
    <source>
        <dbReference type="EMBL" id="CAF9919305.1"/>
    </source>
</evidence>
<accession>A0A8H3F934</accession>
<comment type="caution">
    <text evidence="2">The sequence shown here is derived from an EMBL/GenBank/DDBJ whole genome shotgun (WGS) entry which is preliminary data.</text>
</comment>
<feature type="signal peptide" evidence="1">
    <location>
        <begin position="1"/>
        <end position="26"/>
    </location>
</feature>
<sequence length="328" mass="35668">MKANGVISNFLLLATLSLFSSTPAEAAGYAIDTISCWPAQQLFIEAQLKRASTIGKFVSLNLGDNMSNRQGWYLNGLIMNFVTKLMGDARDALYQAQWVFGGALGVSGTGIVGFEAEPMDKDVAGPYDVVFYCNADRVSSSSGGFVYDPGKKHWSSDWRTHLICEQSDSALATGNPALVPDDAAAGCEEVFSPGAPSYVFWQLPGDAARVSFCEWFLKMVIDSAVPSTSVFADTRRLDELRDRVATWPLNWGPWGFGTPTPNIQKFQLFDAIMISAVGHHAIHHVRTILTFFTQLTHTIPAGSRKPSSVGGPASTYLKQINNISHGYP</sequence>
<name>A0A8H3F934_9LECA</name>
<feature type="chain" id="PRO_5034979158" evidence="1">
    <location>
        <begin position="27"/>
        <end position="328"/>
    </location>
</feature>
<evidence type="ECO:0000256" key="1">
    <source>
        <dbReference type="SAM" id="SignalP"/>
    </source>
</evidence>
<reference evidence="2" key="1">
    <citation type="submission" date="2021-03" db="EMBL/GenBank/DDBJ databases">
        <authorList>
            <person name="Tagirdzhanova G."/>
        </authorList>
    </citation>
    <scope>NUCLEOTIDE SEQUENCE</scope>
</reference>
<protein>
    <submittedName>
        <fullName evidence="2">Uncharacterized protein</fullName>
    </submittedName>
</protein>
<organism evidence="2 3">
    <name type="scientific">Imshaugia aleurites</name>
    <dbReference type="NCBI Taxonomy" id="172621"/>
    <lineage>
        <taxon>Eukaryota</taxon>
        <taxon>Fungi</taxon>
        <taxon>Dikarya</taxon>
        <taxon>Ascomycota</taxon>
        <taxon>Pezizomycotina</taxon>
        <taxon>Lecanoromycetes</taxon>
        <taxon>OSLEUM clade</taxon>
        <taxon>Lecanoromycetidae</taxon>
        <taxon>Lecanorales</taxon>
        <taxon>Lecanorineae</taxon>
        <taxon>Parmeliaceae</taxon>
        <taxon>Imshaugia</taxon>
    </lineage>
</organism>
<proteinExistence type="predicted"/>
<keyword evidence="3" id="KW-1185">Reference proteome</keyword>
<dbReference type="EMBL" id="CAJPDT010000022">
    <property type="protein sequence ID" value="CAF9919305.1"/>
    <property type="molecule type" value="Genomic_DNA"/>
</dbReference>
<dbReference type="Proteomes" id="UP000664534">
    <property type="component" value="Unassembled WGS sequence"/>
</dbReference>